<feature type="transmembrane region" description="Helical" evidence="6">
    <location>
        <begin position="377"/>
        <end position="397"/>
    </location>
</feature>
<evidence type="ECO:0000256" key="6">
    <source>
        <dbReference type="SAM" id="Phobius"/>
    </source>
</evidence>
<keyword evidence="5 6" id="KW-0472">Membrane</keyword>
<feature type="domain" description="Major facilitator superfamily (MFS) profile" evidence="7">
    <location>
        <begin position="5"/>
        <end position="403"/>
    </location>
</feature>
<keyword evidence="2" id="KW-1003">Cell membrane</keyword>
<feature type="transmembrane region" description="Helical" evidence="6">
    <location>
        <begin position="161"/>
        <end position="179"/>
    </location>
</feature>
<feature type="transmembrane region" description="Helical" evidence="6">
    <location>
        <begin position="71"/>
        <end position="89"/>
    </location>
</feature>
<evidence type="ECO:0000259" key="7">
    <source>
        <dbReference type="PROSITE" id="PS50850"/>
    </source>
</evidence>
<keyword evidence="4 6" id="KW-1133">Transmembrane helix</keyword>
<dbReference type="InterPro" id="IPR020846">
    <property type="entry name" value="MFS_dom"/>
</dbReference>
<reference evidence="8 9" key="1">
    <citation type="submission" date="2019-09" db="EMBL/GenBank/DDBJ databases">
        <title>NBRP : Genome information of microbial organism related human and environment.</title>
        <authorList>
            <person name="Hattori M."/>
            <person name="Oshima K."/>
            <person name="Inaba H."/>
            <person name="Suda W."/>
            <person name="Sakamoto M."/>
            <person name="Iino T."/>
            <person name="Kitahara M."/>
            <person name="Oshida Y."/>
            <person name="Iida T."/>
            <person name="Kudo T."/>
            <person name="Itoh T."/>
            <person name="Ohkuma M."/>
        </authorList>
    </citation>
    <scope>NUCLEOTIDE SEQUENCE [LARGE SCALE GENOMIC DNA]</scope>
    <source>
        <strain evidence="8 9">Hi-2</strain>
    </source>
</reference>
<feature type="transmembrane region" description="Helical" evidence="6">
    <location>
        <begin position="134"/>
        <end position="155"/>
    </location>
</feature>
<evidence type="ECO:0000256" key="3">
    <source>
        <dbReference type="ARBA" id="ARBA00022692"/>
    </source>
</evidence>
<gene>
    <name evidence="8" type="ORF">JCM17844_15830</name>
</gene>
<feature type="transmembrane region" description="Helical" evidence="6">
    <location>
        <begin position="279"/>
        <end position="298"/>
    </location>
</feature>
<dbReference type="PROSITE" id="PS50850">
    <property type="entry name" value="MFS"/>
    <property type="match status" value="1"/>
</dbReference>
<comment type="subcellular location">
    <subcellularLocation>
        <location evidence="1">Cell membrane</location>
        <topology evidence="1">Multi-pass membrane protein</topology>
    </subcellularLocation>
</comment>
<dbReference type="InterPro" id="IPR036259">
    <property type="entry name" value="MFS_trans_sf"/>
</dbReference>
<dbReference type="GO" id="GO:0005886">
    <property type="term" value="C:plasma membrane"/>
    <property type="evidence" value="ECO:0007669"/>
    <property type="project" value="UniProtKB-SubCell"/>
</dbReference>
<evidence type="ECO:0000256" key="1">
    <source>
        <dbReference type="ARBA" id="ARBA00004651"/>
    </source>
</evidence>
<dbReference type="SUPFAM" id="SSF103473">
    <property type="entry name" value="MFS general substrate transporter"/>
    <property type="match status" value="1"/>
</dbReference>
<dbReference type="Gene3D" id="1.20.1250.20">
    <property type="entry name" value="MFS general substrate transporter like domains"/>
    <property type="match status" value="1"/>
</dbReference>
<dbReference type="EMBL" id="BKCL01000004">
    <property type="protein sequence ID" value="GEQ97946.1"/>
    <property type="molecule type" value="Genomic_DNA"/>
</dbReference>
<feature type="transmembrane region" description="Helical" evidence="6">
    <location>
        <begin position="252"/>
        <end position="270"/>
    </location>
</feature>
<organism evidence="8 9">
    <name type="scientific">Iodidimonas gelatinilytica</name>
    <dbReference type="NCBI Taxonomy" id="1236966"/>
    <lineage>
        <taxon>Bacteria</taxon>
        <taxon>Pseudomonadati</taxon>
        <taxon>Pseudomonadota</taxon>
        <taxon>Alphaproteobacteria</taxon>
        <taxon>Iodidimonadales</taxon>
        <taxon>Iodidimonadaceae</taxon>
        <taxon>Iodidimonas</taxon>
    </lineage>
</organism>
<keyword evidence="3 6" id="KW-0812">Transmembrane</keyword>
<dbReference type="InterPro" id="IPR011701">
    <property type="entry name" value="MFS"/>
</dbReference>
<comment type="caution">
    <text evidence="8">The sequence shown here is derived from an EMBL/GenBank/DDBJ whole genome shotgun (WGS) entry which is preliminary data.</text>
</comment>
<dbReference type="RefSeq" id="WP_150000329.1">
    <property type="nucleotide sequence ID" value="NZ_BKCL01000004.1"/>
</dbReference>
<feature type="transmembrane region" description="Helical" evidence="6">
    <location>
        <begin position="304"/>
        <end position="325"/>
    </location>
</feature>
<feature type="transmembrane region" description="Helical" evidence="6">
    <location>
        <begin position="101"/>
        <end position="122"/>
    </location>
</feature>
<dbReference type="PANTHER" id="PTHR43124:SF3">
    <property type="entry name" value="CHLORAMPHENICOL EFFLUX PUMP RV0191"/>
    <property type="match status" value="1"/>
</dbReference>
<name>A0A5A7MQ41_9PROT</name>
<feature type="transmembrane region" description="Helical" evidence="6">
    <location>
        <begin position="346"/>
        <end position="365"/>
    </location>
</feature>
<evidence type="ECO:0000313" key="9">
    <source>
        <dbReference type="Proteomes" id="UP000322084"/>
    </source>
</evidence>
<evidence type="ECO:0000256" key="2">
    <source>
        <dbReference type="ARBA" id="ARBA00022475"/>
    </source>
</evidence>
<evidence type="ECO:0000256" key="5">
    <source>
        <dbReference type="ARBA" id="ARBA00023136"/>
    </source>
</evidence>
<dbReference type="PANTHER" id="PTHR43124">
    <property type="entry name" value="PURINE EFFLUX PUMP PBUE"/>
    <property type="match status" value="1"/>
</dbReference>
<dbReference type="Proteomes" id="UP000322084">
    <property type="component" value="Unassembled WGS sequence"/>
</dbReference>
<evidence type="ECO:0000313" key="8">
    <source>
        <dbReference type="EMBL" id="GEQ97946.1"/>
    </source>
</evidence>
<dbReference type="GO" id="GO:0022857">
    <property type="term" value="F:transmembrane transporter activity"/>
    <property type="evidence" value="ECO:0007669"/>
    <property type="project" value="InterPro"/>
</dbReference>
<protein>
    <submittedName>
        <fullName evidence="8">MFS transporter</fullName>
    </submittedName>
</protein>
<dbReference type="InterPro" id="IPR050189">
    <property type="entry name" value="MFS_Efflux_Transporters"/>
</dbReference>
<feature type="transmembrane region" description="Helical" evidence="6">
    <location>
        <begin position="34"/>
        <end position="59"/>
    </location>
</feature>
<feature type="transmembrane region" description="Helical" evidence="6">
    <location>
        <begin position="212"/>
        <end position="232"/>
    </location>
</feature>
<accession>A0A5A7MQ41</accession>
<sequence length="416" mass="43930">MLLRLLVVLAPAYILSQFLRNSVAVLAPNLSQDLGIGSAGLGTLTGAFFLSFAFMQLPVGMALDRFGPRRVMASLLAVVGAGCVVFAFADSAPVLLLGRILMGMGCAPLLMGAMVVFARAFAPERFASLTAMHLAIGNTGILLATSPLAMMADLIDWRGTFFGAGLLAGLFAVLMVVTLPEQIRGKPLSSGRSEGITQSLMGVGRVIADRRLWPLMPMLFTGYGSVAAMTALWGGPYLADIYGLNPIDRGNVLLLMAVGSILGPICYAPLDRRFNTRKWVVVPGCALVMGIFGLLAIWGRPPFWLLPILLFLISAGNGYFSVSMAHARSLYPDHALGRGMTVSNMLVMGGVGLLQPMSGLVAGLFTDGATGAMGEPSYRAVFAFLGVSLGLSLAFYLKAPDCPPYKKSPSDKIKGL</sequence>
<dbReference type="AlphaFoldDB" id="A0A5A7MQ41"/>
<proteinExistence type="predicted"/>
<dbReference type="Pfam" id="PF07690">
    <property type="entry name" value="MFS_1"/>
    <property type="match status" value="1"/>
</dbReference>
<evidence type="ECO:0000256" key="4">
    <source>
        <dbReference type="ARBA" id="ARBA00022989"/>
    </source>
</evidence>